<keyword evidence="6" id="KW-1185">Reference proteome</keyword>
<evidence type="ECO:0000313" key="6">
    <source>
        <dbReference type="Proteomes" id="UP000316726"/>
    </source>
</evidence>
<reference evidence="5 6" key="1">
    <citation type="submission" date="2018-07" db="EMBL/GenBank/DDBJ databases">
        <title>The complete nuclear genome of the prasinophyte Chloropicon primus (CCMP1205).</title>
        <authorList>
            <person name="Pombert J.-F."/>
            <person name="Otis C."/>
            <person name="Turmel M."/>
            <person name="Lemieux C."/>
        </authorList>
    </citation>
    <scope>NUCLEOTIDE SEQUENCE [LARGE SCALE GENOMIC DNA]</scope>
    <source>
        <strain evidence="5 6">CCMP1205</strain>
    </source>
</reference>
<dbReference type="InterPro" id="IPR011990">
    <property type="entry name" value="TPR-like_helical_dom_sf"/>
</dbReference>
<proteinExistence type="predicted"/>
<dbReference type="OrthoDB" id="2019920at2759"/>
<dbReference type="SUPFAM" id="SSF48452">
    <property type="entry name" value="TPR-like"/>
    <property type="match status" value="1"/>
</dbReference>
<keyword evidence="2" id="KW-1133">Transmembrane helix</keyword>
<organism evidence="5 6">
    <name type="scientific">Chloropicon primus</name>
    <dbReference type="NCBI Taxonomy" id="1764295"/>
    <lineage>
        <taxon>Eukaryota</taxon>
        <taxon>Viridiplantae</taxon>
        <taxon>Chlorophyta</taxon>
        <taxon>Chloropicophyceae</taxon>
        <taxon>Chloropicales</taxon>
        <taxon>Chloropicaceae</taxon>
        <taxon>Chloropicon</taxon>
    </lineage>
</organism>
<keyword evidence="2" id="KW-0812">Transmembrane</keyword>
<dbReference type="PANTHER" id="PTHR36761">
    <property type="entry name" value="ORF03 PROTEIN"/>
    <property type="match status" value="1"/>
</dbReference>
<dbReference type="STRING" id="1764295.A0A5B8MTX4"/>
<evidence type="ECO:0000313" key="3">
    <source>
        <dbReference type="EMBL" id="CAD9716316.1"/>
    </source>
</evidence>
<gene>
    <name evidence="5" type="ORF">A3770_09p54080</name>
    <name evidence="3" type="ORF">CPRI1469_LOCUS5172</name>
    <name evidence="4" type="ORF">CPRI1469_LOCUS5173</name>
</gene>
<accession>A0A5B8MTX4</accession>
<evidence type="ECO:0000256" key="2">
    <source>
        <dbReference type="SAM" id="Phobius"/>
    </source>
</evidence>
<dbReference type="EMBL" id="CP031042">
    <property type="protein sequence ID" value="QDZ22890.1"/>
    <property type="molecule type" value="Genomic_DNA"/>
</dbReference>
<dbReference type="EMBL" id="HBHL01007911">
    <property type="protein sequence ID" value="CAD9716316.1"/>
    <property type="molecule type" value="Transcribed_RNA"/>
</dbReference>
<dbReference type="EMBL" id="HBHL01007912">
    <property type="protein sequence ID" value="CAD9716317.1"/>
    <property type="molecule type" value="Transcribed_RNA"/>
</dbReference>
<dbReference type="PANTHER" id="PTHR36761:SF2">
    <property type="entry name" value="ORF03 PROTEIN"/>
    <property type="match status" value="1"/>
</dbReference>
<evidence type="ECO:0000256" key="1">
    <source>
        <dbReference type="SAM" id="MobiDB-lite"/>
    </source>
</evidence>
<dbReference type="AlphaFoldDB" id="A0A5B8MTX4"/>
<protein>
    <submittedName>
        <fullName evidence="5">Uncharacterized protein</fullName>
    </submittedName>
</protein>
<sequence length="230" mass="25566">MKAKAAGLEDDDLIAATFGKETKEDLSETELAYADKLVKLMQEKVNTINERDARARAFIARGKKLYAKGGYGESIPAFESAIECTTADTLVGGEASMWLALALDGSGKVEQAKGIYLELKENHPLPSVRSQAGDLLYILEAPKLKIKKEERLMIPDLSQVDEFRNRRKSTRPPGGPRKAPKKVVKKKDPTWEDKFVANSRIIRTFKNRYVQVAFLVVSAGLSVYSAVYIK</sequence>
<keyword evidence="2" id="KW-0472">Membrane</keyword>
<dbReference type="Proteomes" id="UP000316726">
    <property type="component" value="Chromosome 9"/>
</dbReference>
<name>A0A5B8MTX4_9CHLO</name>
<feature type="region of interest" description="Disordered" evidence="1">
    <location>
        <begin position="163"/>
        <end position="186"/>
    </location>
</feature>
<evidence type="ECO:0000313" key="4">
    <source>
        <dbReference type="EMBL" id="CAD9716317.1"/>
    </source>
</evidence>
<reference evidence="3" key="2">
    <citation type="submission" date="2021-01" db="EMBL/GenBank/DDBJ databases">
        <authorList>
            <person name="Corre E."/>
            <person name="Pelletier E."/>
            <person name="Niang G."/>
            <person name="Scheremetjew M."/>
            <person name="Finn R."/>
            <person name="Kale V."/>
            <person name="Holt S."/>
            <person name="Cochrane G."/>
            <person name="Meng A."/>
            <person name="Brown T."/>
            <person name="Cohen L."/>
        </authorList>
    </citation>
    <scope>NUCLEOTIDE SEQUENCE</scope>
    <source>
        <strain evidence="3">CCMP1205</strain>
    </source>
</reference>
<evidence type="ECO:0000313" key="5">
    <source>
        <dbReference type="EMBL" id="QDZ22890.1"/>
    </source>
</evidence>
<feature type="transmembrane region" description="Helical" evidence="2">
    <location>
        <begin position="209"/>
        <end position="229"/>
    </location>
</feature>